<reference evidence="2 3" key="1">
    <citation type="submission" date="2019-08" db="EMBL/GenBank/DDBJ databases">
        <title>The genome of the soybean aphid Biotype 1, its phylome, world population structure and adaptation to the North American continent.</title>
        <authorList>
            <person name="Giordano R."/>
            <person name="Donthu R.K."/>
            <person name="Hernandez A.G."/>
            <person name="Wright C.L."/>
            <person name="Zimin A.V."/>
        </authorList>
    </citation>
    <scope>NUCLEOTIDE SEQUENCE [LARGE SCALE GENOMIC DNA]</scope>
    <source>
        <tissue evidence="2">Whole aphids</tissue>
    </source>
</reference>
<keyword evidence="3" id="KW-1185">Reference proteome</keyword>
<evidence type="ECO:0000256" key="1">
    <source>
        <dbReference type="SAM" id="Phobius"/>
    </source>
</evidence>
<feature type="transmembrane region" description="Helical" evidence="1">
    <location>
        <begin position="250"/>
        <end position="276"/>
    </location>
</feature>
<dbReference type="Proteomes" id="UP000475862">
    <property type="component" value="Unassembled WGS sequence"/>
</dbReference>
<feature type="transmembrane region" description="Helical" evidence="1">
    <location>
        <begin position="63"/>
        <end position="83"/>
    </location>
</feature>
<gene>
    <name evidence="2" type="ORF">AGLY_002912</name>
</gene>
<comment type="caution">
    <text evidence="2">The sequence shown here is derived from an EMBL/GenBank/DDBJ whole genome shotgun (WGS) entry which is preliminary data.</text>
</comment>
<evidence type="ECO:0000313" key="3">
    <source>
        <dbReference type="Proteomes" id="UP000475862"/>
    </source>
</evidence>
<accession>A0A6G0U1L0</accession>
<name>A0A6G0U1L0_APHGL</name>
<evidence type="ECO:0000313" key="2">
    <source>
        <dbReference type="EMBL" id="KAE9543001.1"/>
    </source>
</evidence>
<keyword evidence="1" id="KW-0812">Transmembrane</keyword>
<organism evidence="2 3">
    <name type="scientific">Aphis glycines</name>
    <name type="common">Soybean aphid</name>
    <dbReference type="NCBI Taxonomy" id="307491"/>
    <lineage>
        <taxon>Eukaryota</taxon>
        <taxon>Metazoa</taxon>
        <taxon>Ecdysozoa</taxon>
        <taxon>Arthropoda</taxon>
        <taxon>Hexapoda</taxon>
        <taxon>Insecta</taxon>
        <taxon>Pterygota</taxon>
        <taxon>Neoptera</taxon>
        <taxon>Paraneoptera</taxon>
        <taxon>Hemiptera</taxon>
        <taxon>Sternorrhyncha</taxon>
        <taxon>Aphidomorpha</taxon>
        <taxon>Aphidoidea</taxon>
        <taxon>Aphididae</taxon>
        <taxon>Aphidini</taxon>
        <taxon>Aphis</taxon>
        <taxon>Aphis</taxon>
    </lineage>
</organism>
<dbReference type="EMBL" id="VYZN01000009">
    <property type="protein sequence ID" value="KAE9543001.1"/>
    <property type="molecule type" value="Genomic_DNA"/>
</dbReference>
<feature type="transmembrane region" description="Helical" evidence="1">
    <location>
        <begin position="166"/>
        <end position="183"/>
    </location>
</feature>
<feature type="transmembrane region" description="Helical" evidence="1">
    <location>
        <begin position="195"/>
        <end position="213"/>
    </location>
</feature>
<feature type="transmembrane region" description="Helical" evidence="1">
    <location>
        <begin position="134"/>
        <end position="154"/>
    </location>
</feature>
<sequence length="284" mass="32095">MVVVVIVLNPKGLVIDDAILFEDIFSVLNSILDLSKSSLSLSSFTLCCFIIVVFVRLMEPTDLFIPFPLIISSVIEIFLILLPPSIEFDCKEPEITVPSLKFDFVELVVDMILFEDSPSKLCFLLKDSFNSFDGLPALVVVFVTVVCIIFFILPCRSEVFFKDFDIELLIPFSFNLFVLYISFIDKSVSGELFPSLLDCFITVFFITFVKLVGTLDCWMVDPPYHVNHSSDQNDHLSGQGMGHDQYHCRLHIVSISLIIAVIKYRLVLIFIVGLFIENSIGTFA</sequence>
<protein>
    <submittedName>
        <fullName evidence="2">Uncharacterized protein</fullName>
    </submittedName>
</protein>
<keyword evidence="1" id="KW-0472">Membrane</keyword>
<proteinExistence type="predicted"/>
<feature type="transmembrane region" description="Helical" evidence="1">
    <location>
        <begin position="39"/>
        <end position="57"/>
    </location>
</feature>
<keyword evidence="1" id="KW-1133">Transmembrane helix</keyword>
<dbReference type="AlphaFoldDB" id="A0A6G0U1L0"/>